<dbReference type="Gene3D" id="3.90.228.10">
    <property type="match status" value="1"/>
</dbReference>
<gene>
    <name evidence="2" type="primary">PRP40B</name>
    <name evidence="2" type="ORF">SNAT2548_LOCUS17124</name>
</gene>
<dbReference type="Proteomes" id="UP000604046">
    <property type="component" value="Unassembled WGS sequence"/>
</dbReference>
<evidence type="ECO:0000259" key="1">
    <source>
        <dbReference type="PROSITE" id="PS50020"/>
    </source>
</evidence>
<reference evidence="2" key="1">
    <citation type="submission" date="2021-02" db="EMBL/GenBank/DDBJ databases">
        <authorList>
            <person name="Dougan E. K."/>
            <person name="Rhodes N."/>
            <person name="Thang M."/>
            <person name="Chan C."/>
        </authorList>
    </citation>
    <scope>NUCLEOTIDE SEQUENCE</scope>
</reference>
<dbReference type="OrthoDB" id="3045089at2759"/>
<feature type="domain" description="WW" evidence="1">
    <location>
        <begin position="39"/>
        <end position="67"/>
    </location>
</feature>
<dbReference type="Gene3D" id="2.20.70.10">
    <property type="match status" value="8"/>
</dbReference>
<proteinExistence type="predicted"/>
<feature type="domain" description="WW" evidence="1">
    <location>
        <begin position="107"/>
        <end position="135"/>
    </location>
</feature>
<dbReference type="GO" id="GO:0003723">
    <property type="term" value="F:RNA binding"/>
    <property type="evidence" value="ECO:0007669"/>
    <property type="project" value="TreeGrafter"/>
</dbReference>
<dbReference type="PANTHER" id="PTHR11864">
    <property type="entry name" value="PRE-MRNA-PROCESSING PROTEIN PRP40"/>
    <property type="match status" value="1"/>
</dbReference>
<feature type="domain" description="WW" evidence="1">
    <location>
        <begin position="209"/>
        <end position="237"/>
    </location>
</feature>
<feature type="domain" description="WW" evidence="1">
    <location>
        <begin position="243"/>
        <end position="271"/>
    </location>
</feature>
<dbReference type="PROSITE" id="PS01159">
    <property type="entry name" value="WW_DOMAIN_1"/>
    <property type="match status" value="4"/>
</dbReference>
<dbReference type="PROSITE" id="PS50020">
    <property type="entry name" value="WW_DOMAIN_2"/>
    <property type="match status" value="7"/>
</dbReference>
<feature type="domain" description="WW" evidence="1">
    <location>
        <begin position="1"/>
        <end position="33"/>
    </location>
</feature>
<dbReference type="InterPro" id="IPR039726">
    <property type="entry name" value="Prp40-like"/>
</dbReference>
<organism evidence="2 3">
    <name type="scientific">Symbiodinium natans</name>
    <dbReference type="NCBI Taxonomy" id="878477"/>
    <lineage>
        <taxon>Eukaryota</taxon>
        <taxon>Sar</taxon>
        <taxon>Alveolata</taxon>
        <taxon>Dinophyceae</taxon>
        <taxon>Suessiales</taxon>
        <taxon>Symbiodiniaceae</taxon>
        <taxon>Symbiodinium</taxon>
    </lineage>
</organism>
<sequence>MAGEWAEHKDPATGKTYYFSKLNNETTWERPAALQKRDWVELKDPASGKTYYHNKFTQETVWHRPEVLAKDDWSEHKDEGSKKTFYFNKFTQETTWERPAVLAKDDWIEYKDSATGKSYYGHKHTGETTWDRPAVLAKADWVEHTDPNTKKLFYFNTRTQETSLLKPAVLEKDDWTEYKDSATGRLYYCNKATKETTWEKPAVLAKDDWTEHKDPATGKTFYCNKLTKQTFWERPAELVKCDWVEYSDPKTGKRYYYNQYTEETAWESWSVIPVDSETLERIKALFVVTKPGELGRGRDAHKYSRAYSNLEAGKLDDAAKSMPGSLPLGFSDKLASLSGVFGAGSYFAEDPEKIDQYTQPDAGQAAPGLEELHAQLFTEESPHPGEDTFYCFVVRATCGAALVIEGLDQERLKDVNTGKHVFLKPDRRQLCHIPGAVPSISYHTLVVELTKRKLPTAVLRFREIVLFEDTRVYPEYLIAYRRV</sequence>
<name>A0A812NQ39_9DINO</name>
<evidence type="ECO:0000313" key="3">
    <source>
        <dbReference type="Proteomes" id="UP000604046"/>
    </source>
</evidence>
<evidence type="ECO:0000313" key="2">
    <source>
        <dbReference type="EMBL" id="CAE7327124.1"/>
    </source>
</evidence>
<dbReference type="Pfam" id="PF00397">
    <property type="entry name" value="WW"/>
    <property type="match status" value="8"/>
</dbReference>
<dbReference type="CDD" id="cd00201">
    <property type="entry name" value="WW"/>
    <property type="match status" value="7"/>
</dbReference>
<feature type="domain" description="WW" evidence="1">
    <location>
        <begin position="175"/>
        <end position="203"/>
    </location>
</feature>
<dbReference type="InterPro" id="IPR036020">
    <property type="entry name" value="WW_dom_sf"/>
</dbReference>
<protein>
    <submittedName>
        <fullName evidence="2">PRP40B protein</fullName>
    </submittedName>
</protein>
<dbReference type="PANTHER" id="PTHR11864:SF0">
    <property type="entry name" value="PRP40 PRE-MRNA PROCESSING FACTOR 40 HOMOLOG A (YEAST)"/>
    <property type="match status" value="1"/>
</dbReference>
<comment type="caution">
    <text evidence="2">The sequence shown here is derived from an EMBL/GenBank/DDBJ whole genome shotgun (WGS) entry which is preliminary data.</text>
</comment>
<dbReference type="SUPFAM" id="SSF51045">
    <property type="entry name" value="WW domain"/>
    <property type="match status" value="7"/>
</dbReference>
<feature type="domain" description="WW" evidence="1">
    <location>
        <begin position="73"/>
        <end position="101"/>
    </location>
</feature>
<keyword evidence="3" id="KW-1185">Reference proteome</keyword>
<dbReference type="EMBL" id="CAJNDS010002102">
    <property type="protein sequence ID" value="CAE7327124.1"/>
    <property type="molecule type" value="Genomic_DNA"/>
</dbReference>
<dbReference type="AlphaFoldDB" id="A0A812NQ39"/>
<accession>A0A812NQ39</accession>
<dbReference type="GO" id="GO:0045292">
    <property type="term" value="P:mRNA cis splicing, via spliceosome"/>
    <property type="evidence" value="ECO:0007669"/>
    <property type="project" value="InterPro"/>
</dbReference>
<dbReference type="InterPro" id="IPR001202">
    <property type="entry name" value="WW_dom"/>
</dbReference>
<dbReference type="GO" id="GO:0005685">
    <property type="term" value="C:U1 snRNP"/>
    <property type="evidence" value="ECO:0007669"/>
    <property type="project" value="TreeGrafter"/>
</dbReference>
<dbReference type="SMART" id="SM00456">
    <property type="entry name" value="WW"/>
    <property type="match status" value="8"/>
</dbReference>
<dbReference type="SUPFAM" id="SSF56399">
    <property type="entry name" value="ADP-ribosylation"/>
    <property type="match status" value="1"/>
</dbReference>
<dbReference type="GO" id="GO:0071004">
    <property type="term" value="C:U2-type prespliceosome"/>
    <property type="evidence" value="ECO:0007669"/>
    <property type="project" value="TreeGrafter"/>
</dbReference>